<proteinExistence type="predicted"/>
<accession>A0A3P1T975</accession>
<name>A0A3P1T975_9ACTN</name>
<feature type="transmembrane region" description="Helical" evidence="2">
    <location>
        <begin position="18"/>
        <end position="37"/>
    </location>
</feature>
<dbReference type="EMBL" id="RQZG01000004">
    <property type="protein sequence ID" value="RRD06007.1"/>
    <property type="molecule type" value="Genomic_DNA"/>
</dbReference>
<feature type="region of interest" description="Disordered" evidence="1">
    <location>
        <begin position="182"/>
        <end position="207"/>
    </location>
</feature>
<evidence type="ECO:0000313" key="3">
    <source>
        <dbReference type="EMBL" id="RRD06007.1"/>
    </source>
</evidence>
<dbReference type="AlphaFoldDB" id="A0A3P1T975"/>
<gene>
    <name evidence="3" type="ORF">EII34_04810</name>
</gene>
<evidence type="ECO:0000256" key="1">
    <source>
        <dbReference type="SAM" id="MobiDB-lite"/>
    </source>
</evidence>
<comment type="caution">
    <text evidence="3">The sequence shown here is derived from an EMBL/GenBank/DDBJ whole genome shotgun (WGS) entry which is preliminary data.</text>
</comment>
<organism evidence="3 4">
    <name type="scientific">Arachnia propionica</name>
    <dbReference type="NCBI Taxonomy" id="1750"/>
    <lineage>
        <taxon>Bacteria</taxon>
        <taxon>Bacillati</taxon>
        <taxon>Actinomycetota</taxon>
        <taxon>Actinomycetes</taxon>
        <taxon>Propionibacteriales</taxon>
        <taxon>Propionibacteriaceae</taxon>
        <taxon>Arachnia</taxon>
    </lineage>
</organism>
<dbReference type="Pfam" id="PF06772">
    <property type="entry name" value="LtrA"/>
    <property type="match status" value="1"/>
</dbReference>
<keyword evidence="2" id="KW-0472">Membrane</keyword>
<dbReference type="RefSeq" id="WP_124843484.1">
    <property type="nucleotide sequence ID" value="NZ_RQZG01000004.1"/>
</dbReference>
<keyword evidence="2" id="KW-0812">Transmembrane</keyword>
<dbReference type="OrthoDB" id="3722493at2"/>
<dbReference type="Proteomes" id="UP000280819">
    <property type="component" value="Unassembled WGS sequence"/>
</dbReference>
<dbReference type="InterPro" id="IPR010640">
    <property type="entry name" value="Low_temperature_requirement_A"/>
</dbReference>
<keyword evidence="2" id="KW-1133">Transmembrane helix</keyword>
<evidence type="ECO:0000313" key="4">
    <source>
        <dbReference type="Proteomes" id="UP000280819"/>
    </source>
</evidence>
<sequence length="207" mass="22086">MVERDDEEPNRVATTLELLYDLTLVVAFGVAGAEFAHAIAAGHVLPGLVAFCIVQFATVWAWMNYSWFASAFDTDDWGVRLCVGFQMVGATSRDICAPALRSPVVANCRKTDLSRPLGRSGGADRPAGFGGDAGSRLGLLRRRPQVTIVSIPVMEPAQVTAKPAGEHLPAPRHRHGALFVSGVDGGHRNGRRPNGEAGEGCQGRRAE</sequence>
<evidence type="ECO:0008006" key="5">
    <source>
        <dbReference type="Google" id="ProtNLM"/>
    </source>
</evidence>
<reference evidence="3 4" key="1">
    <citation type="submission" date="2018-11" db="EMBL/GenBank/DDBJ databases">
        <title>Genomes From Bacteria Associated with the Canine Oral Cavity: a Test Case for Automated Genome-Based Taxonomic Assignment.</title>
        <authorList>
            <person name="Coil D.A."/>
            <person name="Jospin G."/>
            <person name="Darling A.E."/>
            <person name="Wallis C."/>
            <person name="Davis I.J."/>
            <person name="Harris S."/>
            <person name="Eisen J.A."/>
            <person name="Holcombe L.J."/>
            <person name="O'Flynn C."/>
        </authorList>
    </citation>
    <scope>NUCLEOTIDE SEQUENCE [LARGE SCALE GENOMIC DNA]</scope>
    <source>
        <strain evidence="3 4">OH887_COT-365</strain>
    </source>
</reference>
<evidence type="ECO:0000256" key="2">
    <source>
        <dbReference type="SAM" id="Phobius"/>
    </source>
</evidence>
<feature type="transmembrane region" description="Helical" evidence="2">
    <location>
        <begin position="44"/>
        <end position="63"/>
    </location>
</feature>
<protein>
    <recommendedName>
        <fullName evidence="5">Low temperature requirement protein A</fullName>
    </recommendedName>
</protein>